<keyword evidence="5" id="KW-1185">Reference proteome</keyword>
<proteinExistence type="predicted"/>
<organism evidence="4 5">
    <name type="scientific">Mycena belliarum</name>
    <dbReference type="NCBI Taxonomy" id="1033014"/>
    <lineage>
        <taxon>Eukaryota</taxon>
        <taxon>Fungi</taxon>
        <taxon>Dikarya</taxon>
        <taxon>Basidiomycota</taxon>
        <taxon>Agaricomycotina</taxon>
        <taxon>Agaricomycetes</taxon>
        <taxon>Agaricomycetidae</taxon>
        <taxon>Agaricales</taxon>
        <taxon>Marasmiineae</taxon>
        <taxon>Mycenaceae</taxon>
        <taxon>Mycena</taxon>
    </lineage>
</organism>
<dbReference type="PROSITE" id="PS51257">
    <property type="entry name" value="PROKAR_LIPOPROTEIN"/>
    <property type="match status" value="1"/>
</dbReference>
<keyword evidence="2" id="KW-0812">Transmembrane</keyword>
<keyword evidence="3" id="KW-0732">Signal</keyword>
<feature type="chain" id="PRO_5042158006" evidence="3">
    <location>
        <begin position="21"/>
        <end position="604"/>
    </location>
</feature>
<evidence type="ECO:0000256" key="2">
    <source>
        <dbReference type="SAM" id="Phobius"/>
    </source>
</evidence>
<feature type="compositionally biased region" description="Polar residues" evidence="1">
    <location>
        <begin position="544"/>
        <end position="556"/>
    </location>
</feature>
<sequence>MPNSRQVALSLPLFVASSCALPILPIHSSGPSPAVCLAVLAAVSLGLLLLVLVKRVYIRRRRANAATMTPSPILPLPAGSTSAIVSVDSAASRREKAGFVVGFFGSPAVEIQCALEEAEWREHKRLSFTYQIHTDSRRHRVDYPSVLDITRRHNYTNYTSPRALIKSPLLREPRSFDPPTFPDKAYAPPPPRRFSLPTMNRSVVHESQRRRHSSLKSARSRRSVISSPGSPSLRIVDVSPRLDIPTLPLSPQSLMTSPAPSSNSPSQSFSPKFSRLSRSFMRPLPPLPFSNSPSSTAQRVSSIQISHPYALAPHPRKGGHTSPPSQTELKLPPMHRSSNINFVPLELTPSGPALSPTLTFQGPPPVTSVSKPKIRVRVRRSPAIGIGPSPLRTMILPDSTDGELSSHAAQIRVIDPLHSDARDRPASIHSLYASAGGRLGGSELETGSGTYAGVIKGHNVGVLKARRRHSSISSRCSSTADEDDPSVLLGIIRELVEETSEWDPSNIFMSQNFKTLLQESGVRATSARGGSSTAEANRPDKPSGFTSSESNQSARSTEVDLGLLGLDYFPSGSCNDARSTHSVNMVSFWEEDNGERSGVVGLAW</sequence>
<feature type="transmembrane region" description="Helical" evidence="2">
    <location>
        <begin position="30"/>
        <end position="53"/>
    </location>
</feature>
<evidence type="ECO:0000256" key="3">
    <source>
        <dbReference type="SAM" id="SignalP"/>
    </source>
</evidence>
<feature type="compositionally biased region" description="Low complexity" evidence="1">
    <location>
        <begin position="257"/>
        <end position="274"/>
    </location>
</feature>
<evidence type="ECO:0000256" key="1">
    <source>
        <dbReference type="SAM" id="MobiDB-lite"/>
    </source>
</evidence>
<dbReference type="EMBL" id="JARJCN010000013">
    <property type="protein sequence ID" value="KAJ7095417.1"/>
    <property type="molecule type" value="Genomic_DNA"/>
</dbReference>
<feature type="region of interest" description="Disordered" evidence="1">
    <location>
        <begin position="310"/>
        <end position="332"/>
    </location>
</feature>
<feature type="region of interest" description="Disordered" evidence="1">
    <location>
        <begin position="520"/>
        <end position="556"/>
    </location>
</feature>
<feature type="compositionally biased region" description="Basic residues" evidence="1">
    <location>
        <begin position="208"/>
        <end position="222"/>
    </location>
</feature>
<name>A0AAD6U8W4_9AGAR</name>
<feature type="signal peptide" evidence="3">
    <location>
        <begin position="1"/>
        <end position="20"/>
    </location>
</feature>
<reference evidence="4" key="1">
    <citation type="submission" date="2023-03" db="EMBL/GenBank/DDBJ databases">
        <title>Massive genome expansion in bonnet fungi (Mycena s.s.) driven by repeated elements and novel gene families across ecological guilds.</title>
        <authorList>
            <consortium name="Lawrence Berkeley National Laboratory"/>
            <person name="Harder C.B."/>
            <person name="Miyauchi S."/>
            <person name="Viragh M."/>
            <person name="Kuo A."/>
            <person name="Thoen E."/>
            <person name="Andreopoulos B."/>
            <person name="Lu D."/>
            <person name="Skrede I."/>
            <person name="Drula E."/>
            <person name="Henrissat B."/>
            <person name="Morin E."/>
            <person name="Kohler A."/>
            <person name="Barry K."/>
            <person name="LaButti K."/>
            <person name="Morin E."/>
            <person name="Salamov A."/>
            <person name="Lipzen A."/>
            <person name="Mereny Z."/>
            <person name="Hegedus B."/>
            <person name="Baldrian P."/>
            <person name="Stursova M."/>
            <person name="Weitz H."/>
            <person name="Taylor A."/>
            <person name="Grigoriev I.V."/>
            <person name="Nagy L.G."/>
            <person name="Martin F."/>
            <person name="Kauserud H."/>
        </authorList>
    </citation>
    <scope>NUCLEOTIDE SEQUENCE</scope>
    <source>
        <strain evidence="4">CBHHK173m</strain>
    </source>
</reference>
<comment type="caution">
    <text evidence="4">The sequence shown here is derived from an EMBL/GenBank/DDBJ whole genome shotgun (WGS) entry which is preliminary data.</text>
</comment>
<evidence type="ECO:0000313" key="4">
    <source>
        <dbReference type="EMBL" id="KAJ7095417.1"/>
    </source>
</evidence>
<protein>
    <submittedName>
        <fullName evidence="4">Uncharacterized protein</fullName>
    </submittedName>
</protein>
<dbReference type="Proteomes" id="UP001222325">
    <property type="component" value="Unassembled WGS sequence"/>
</dbReference>
<gene>
    <name evidence="4" type="ORF">B0H15DRAFT_829471</name>
</gene>
<accession>A0AAD6U8W4</accession>
<keyword evidence="2" id="KW-0472">Membrane</keyword>
<evidence type="ECO:0000313" key="5">
    <source>
        <dbReference type="Proteomes" id="UP001222325"/>
    </source>
</evidence>
<feature type="region of interest" description="Disordered" evidence="1">
    <location>
        <begin position="176"/>
        <end position="274"/>
    </location>
</feature>
<keyword evidence="2" id="KW-1133">Transmembrane helix</keyword>
<dbReference type="AlphaFoldDB" id="A0AAD6U8W4"/>